<keyword evidence="2" id="KW-0805">Transcription regulation</keyword>
<comment type="caution">
    <text evidence="6">The sequence shown here is derived from an EMBL/GenBank/DDBJ whole genome shotgun (WGS) entry which is preliminary data.</text>
</comment>
<dbReference type="InterPro" id="IPR058163">
    <property type="entry name" value="LysR-type_TF_proteobact-type"/>
</dbReference>
<evidence type="ECO:0000256" key="2">
    <source>
        <dbReference type="ARBA" id="ARBA00023015"/>
    </source>
</evidence>
<evidence type="ECO:0000256" key="3">
    <source>
        <dbReference type="ARBA" id="ARBA00023125"/>
    </source>
</evidence>
<proteinExistence type="inferred from homology"/>
<dbReference type="AlphaFoldDB" id="A0A840I1T5"/>
<organism evidence="6 7">
    <name type="scientific">Parvularcula dongshanensis</name>
    <dbReference type="NCBI Taxonomy" id="1173995"/>
    <lineage>
        <taxon>Bacteria</taxon>
        <taxon>Pseudomonadati</taxon>
        <taxon>Pseudomonadota</taxon>
        <taxon>Alphaproteobacteria</taxon>
        <taxon>Parvularculales</taxon>
        <taxon>Parvularculaceae</taxon>
        <taxon>Parvularcula</taxon>
    </lineage>
</organism>
<name>A0A840I1T5_9PROT</name>
<dbReference type="SUPFAM" id="SSF46785">
    <property type="entry name" value="Winged helix' DNA-binding domain"/>
    <property type="match status" value="1"/>
</dbReference>
<dbReference type="PANTHER" id="PTHR30537:SF5">
    <property type="entry name" value="HTH-TYPE TRANSCRIPTIONAL ACTIVATOR TTDR-RELATED"/>
    <property type="match status" value="1"/>
</dbReference>
<accession>A0A840I1T5</accession>
<dbReference type="InterPro" id="IPR036388">
    <property type="entry name" value="WH-like_DNA-bd_sf"/>
</dbReference>
<dbReference type="SUPFAM" id="SSF53850">
    <property type="entry name" value="Periplasmic binding protein-like II"/>
    <property type="match status" value="1"/>
</dbReference>
<dbReference type="InterPro" id="IPR036390">
    <property type="entry name" value="WH_DNA-bd_sf"/>
</dbReference>
<dbReference type="Proteomes" id="UP000563524">
    <property type="component" value="Unassembled WGS sequence"/>
</dbReference>
<reference evidence="6 7" key="1">
    <citation type="submission" date="2020-08" db="EMBL/GenBank/DDBJ databases">
        <title>Genomic Encyclopedia of Type Strains, Phase IV (KMG-IV): sequencing the most valuable type-strain genomes for metagenomic binning, comparative biology and taxonomic classification.</title>
        <authorList>
            <person name="Goeker M."/>
        </authorList>
    </citation>
    <scope>NUCLEOTIDE SEQUENCE [LARGE SCALE GENOMIC DNA]</scope>
    <source>
        <strain evidence="6 7">DSM 102850</strain>
    </source>
</reference>
<dbReference type="PROSITE" id="PS50931">
    <property type="entry name" value="HTH_LYSR"/>
    <property type="match status" value="1"/>
</dbReference>
<keyword evidence="7" id="KW-1185">Reference proteome</keyword>
<keyword evidence="3 6" id="KW-0238">DNA-binding</keyword>
<gene>
    <name evidence="6" type="ORF">GGQ59_000712</name>
</gene>
<evidence type="ECO:0000313" key="7">
    <source>
        <dbReference type="Proteomes" id="UP000563524"/>
    </source>
</evidence>
<keyword evidence="4" id="KW-0804">Transcription</keyword>
<sequence>MDVFEELNTFRVLAREGTITGAANALGVAPSAVSRRLKALEDRLGTQLVGRDTRRLVLTAYGQRYLRGAERVLADLDALEESVREASGTISGAIRVTAPLSFGVSALPDVLSAFMTQHPAVEIDLDLSDTAQDLVGGGFDLALRIGTLASSSLVARKLCEVPFALTASPDFAEARGPFRTPSELEGLPILAYSGAPRGEVVSWRDGTEEGQVRLRPVLQANNGDLLTALAERGLGIAFGPRFIAKAGIDAGRLTEILPGTDWPGAALYAVRPPSDHVPARLRALIDHLAEALGR</sequence>
<dbReference type="PANTHER" id="PTHR30537">
    <property type="entry name" value="HTH-TYPE TRANSCRIPTIONAL REGULATOR"/>
    <property type="match status" value="1"/>
</dbReference>
<protein>
    <submittedName>
        <fullName evidence="6">DNA-binding transcriptional LysR family regulator</fullName>
    </submittedName>
</protein>
<dbReference type="Pfam" id="PF00126">
    <property type="entry name" value="HTH_1"/>
    <property type="match status" value="1"/>
</dbReference>
<dbReference type="EMBL" id="JACHOB010000001">
    <property type="protein sequence ID" value="MBB4658212.1"/>
    <property type="molecule type" value="Genomic_DNA"/>
</dbReference>
<evidence type="ECO:0000259" key="5">
    <source>
        <dbReference type="PROSITE" id="PS50931"/>
    </source>
</evidence>
<dbReference type="GO" id="GO:0003677">
    <property type="term" value="F:DNA binding"/>
    <property type="evidence" value="ECO:0007669"/>
    <property type="project" value="UniProtKB-KW"/>
</dbReference>
<dbReference type="CDD" id="cd08422">
    <property type="entry name" value="PBP2_CrgA_like"/>
    <property type="match status" value="1"/>
</dbReference>
<dbReference type="InterPro" id="IPR005119">
    <property type="entry name" value="LysR_subst-bd"/>
</dbReference>
<evidence type="ECO:0000256" key="4">
    <source>
        <dbReference type="ARBA" id="ARBA00023163"/>
    </source>
</evidence>
<comment type="similarity">
    <text evidence="1">Belongs to the LysR transcriptional regulatory family.</text>
</comment>
<dbReference type="Gene3D" id="3.40.190.290">
    <property type="match status" value="1"/>
</dbReference>
<evidence type="ECO:0000256" key="1">
    <source>
        <dbReference type="ARBA" id="ARBA00009437"/>
    </source>
</evidence>
<dbReference type="Gene3D" id="1.10.10.10">
    <property type="entry name" value="Winged helix-like DNA-binding domain superfamily/Winged helix DNA-binding domain"/>
    <property type="match status" value="1"/>
</dbReference>
<dbReference type="InterPro" id="IPR000847">
    <property type="entry name" value="LysR_HTH_N"/>
</dbReference>
<dbReference type="GO" id="GO:0003700">
    <property type="term" value="F:DNA-binding transcription factor activity"/>
    <property type="evidence" value="ECO:0007669"/>
    <property type="project" value="InterPro"/>
</dbReference>
<feature type="domain" description="HTH lysR-type" evidence="5">
    <location>
        <begin position="1"/>
        <end position="59"/>
    </location>
</feature>
<dbReference type="RefSeq" id="WP_183815863.1">
    <property type="nucleotide sequence ID" value="NZ_JACHOB010000001.1"/>
</dbReference>
<dbReference type="Pfam" id="PF03466">
    <property type="entry name" value="LysR_substrate"/>
    <property type="match status" value="1"/>
</dbReference>
<evidence type="ECO:0000313" key="6">
    <source>
        <dbReference type="EMBL" id="MBB4658212.1"/>
    </source>
</evidence>
<dbReference type="FunFam" id="1.10.10.10:FF:000001">
    <property type="entry name" value="LysR family transcriptional regulator"/>
    <property type="match status" value="1"/>
</dbReference>